<proteinExistence type="predicted"/>
<dbReference type="Gramene" id="KZM91354">
    <property type="protein sequence ID" value="KZM91354"/>
    <property type="gene ID" value="DCAR_021281"/>
</dbReference>
<gene>
    <name evidence="1" type="ORF">DCAR_021281</name>
</gene>
<sequence length="82" mass="9607">MKLMRYVNREVEGASHRSKDMTNITEPLQMIRMDFYGSANVMSSNKAIYLFVMIVDYSRVFCVVHMCSKDKMSQMKVDQDEP</sequence>
<protein>
    <submittedName>
        <fullName evidence="1">Uncharacterized protein</fullName>
    </submittedName>
</protein>
<reference evidence="1" key="1">
    <citation type="journal article" date="2016" name="Nat. Genet.">
        <title>A high-quality carrot genome assembly provides new insights into carotenoid accumulation and asterid genome evolution.</title>
        <authorList>
            <person name="Iorizzo M."/>
            <person name="Ellison S."/>
            <person name="Senalik D."/>
            <person name="Zeng P."/>
            <person name="Satapoomin P."/>
            <person name="Huang J."/>
            <person name="Bowman M."/>
            <person name="Iovene M."/>
            <person name="Sanseverino W."/>
            <person name="Cavagnaro P."/>
            <person name="Yildiz M."/>
            <person name="Macko-Podgorni A."/>
            <person name="Moranska E."/>
            <person name="Grzebelus E."/>
            <person name="Grzebelus D."/>
            <person name="Ashrafi H."/>
            <person name="Zheng Z."/>
            <person name="Cheng S."/>
            <person name="Spooner D."/>
            <person name="Van Deynze A."/>
            <person name="Simon P."/>
        </authorList>
    </citation>
    <scope>NUCLEOTIDE SEQUENCE [LARGE SCALE GENOMIC DNA]</scope>
    <source>
        <tissue evidence="1">Leaf</tissue>
    </source>
</reference>
<organism evidence="1">
    <name type="scientific">Daucus carota subsp. sativus</name>
    <name type="common">Carrot</name>
    <dbReference type="NCBI Taxonomy" id="79200"/>
    <lineage>
        <taxon>Eukaryota</taxon>
        <taxon>Viridiplantae</taxon>
        <taxon>Streptophyta</taxon>
        <taxon>Embryophyta</taxon>
        <taxon>Tracheophyta</taxon>
        <taxon>Spermatophyta</taxon>
        <taxon>Magnoliopsida</taxon>
        <taxon>eudicotyledons</taxon>
        <taxon>Gunneridae</taxon>
        <taxon>Pentapetalae</taxon>
        <taxon>asterids</taxon>
        <taxon>campanulids</taxon>
        <taxon>Apiales</taxon>
        <taxon>Apiaceae</taxon>
        <taxon>Apioideae</taxon>
        <taxon>Scandiceae</taxon>
        <taxon>Daucinae</taxon>
        <taxon>Daucus</taxon>
        <taxon>Daucus sect. Daucus</taxon>
    </lineage>
</organism>
<evidence type="ECO:0000313" key="1">
    <source>
        <dbReference type="EMBL" id="KZM91354.1"/>
    </source>
</evidence>
<accession>A0A164W6N3</accession>
<comment type="caution">
    <text evidence="1">The sequence shown here is derived from an EMBL/GenBank/DDBJ whole genome shotgun (WGS) entry which is preliminary data.</text>
</comment>
<dbReference type="EMBL" id="LNRQ01000006">
    <property type="protein sequence ID" value="KZM91354.1"/>
    <property type="molecule type" value="Genomic_DNA"/>
</dbReference>
<name>A0A164W6N3_DAUCS</name>
<dbReference type="AlphaFoldDB" id="A0A164W6N3"/>